<feature type="region of interest" description="Disordered" evidence="1">
    <location>
        <begin position="82"/>
        <end position="136"/>
    </location>
</feature>
<feature type="region of interest" description="Disordered" evidence="1">
    <location>
        <begin position="1"/>
        <end position="23"/>
    </location>
</feature>
<dbReference type="AlphaFoldDB" id="A0A833SNJ8"/>
<name>A0A833SNJ8_PHYIN</name>
<reference evidence="2" key="1">
    <citation type="submission" date="2020-04" db="EMBL/GenBank/DDBJ databases">
        <title>Hybrid Assembly of Korean Phytophthora infestans isolates.</title>
        <authorList>
            <person name="Prokchorchik M."/>
            <person name="Lee Y."/>
            <person name="Seo J."/>
            <person name="Cho J.-H."/>
            <person name="Park Y.-E."/>
            <person name="Jang D.-C."/>
            <person name="Im J.-S."/>
            <person name="Choi J.-G."/>
            <person name="Park H.-J."/>
            <person name="Lee G.-B."/>
            <person name="Lee Y.-G."/>
            <person name="Hong S.-Y."/>
            <person name="Cho K."/>
            <person name="Sohn K.H."/>
        </authorList>
    </citation>
    <scope>NUCLEOTIDE SEQUENCE</scope>
    <source>
        <strain evidence="2">KR_1_A1</strain>
    </source>
</reference>
<protein>
    <submittedName>
        <fullName evidence="2">Uncharacterized protein</fullName>
    </submittedName>
</protein>
<dbReference type="EMBL" id="WSZM01001367">
    <property type="protein sequence ID" value="KAF4027615.1"/>
    <property type="molecule type" value="Genomic_DNA"/>
</dbReference>
<keyword evidence="3" id="KW-1185">Reference proteome</keyword>
<organism evidence="2 3">
    <name type="scientific">Phytophthora infestans</name>
    <name type="common">Potato late blight agent</name>
    <name type="synonym">Botrytis infestans</name>
    <dbReference type="NCBI Taxonomy" id="4787"/>
    <lineage>
        <taxon>Eukaryota</taxon>
        <taxon>Sar</taxon>
        <taxon>Stramenopiles</taxon>
        <taxon>Oomycota</taxon>
        <taxon>Peronosporomycetes</taxon>
        <taxon>Peronosporales</taxon>
        <taxon>Peronosporaceae</taxon>
        <taxon>Phytophthora</taxon>
    </lineage>
</organism>
<comment type="caution">
    <text evidence="2">The sequence shown here is derived from an EMBL/GenBank/DDBJ whole genome shotgun (WGS) entry which is preliminary data.</text>
</comment>
<evidence type="ECO:0000313" key="2">
    <source>
        <dbReference type="EMBL" id="KAF4027615.1"/>
    </source>
</evidence>
<feature type="compositionally biased region" description="Basic and acidic residues" evidence="1">
    <location>
        <begin position="1"/>
        <end position="12"/>
    </location>
</feature>
<gene>
    <name evidence="2" type="ORF">GN244_ATG20761</name>
</gene>
<accession>A0A833SNJ8</accession>
<sequence length="169" mass="19138">MKEDVQCKDQERAQPPGDCETRYDDRTIRRRDWCGDEQRQDASTVRLHIRLKRAQSVVRRPGPEGVRATPTTRRVYHTGAVGASKARKAVKRQQIETSGGRRRVRSQAAAEEHCVDGKRQAARRQEQDKATQELEARRAVRETKRWCGVVTNRRSPISPAAAGIEGAGR</sequence>
<evidence type="ECO:0000313" key="3">
    <source>
        <dbReference type="Proteomes" id="UP000602510"/>
    </source>
</evidence>
<feature type="compositionally biased region" description="Basic and acidic residues" evidence="1">
    <location>
        <begin position="110"/>
        <end position="136"/>
    </location>
</feature>
<evidence type="ECO:0000256" key="1">
    <source>
        <dbReference type="SAM" id="MobiDB-lite"/>
    </source>
</evidence>
<proteinExistence type="predicted"/>
<dbReference type="Proteomes" id="UP000602510">
    <property type="component" value="Unassembled WGS sequence"/>
</dbReference>